<proteinExistence type="predicted"/>
<name>A0AAV2DD16_9ROSI</name>
<reference evidence="2 3" key="1">
    <citation type="submission" date="2024-04" db="EMBL/GenBank/DDBJ databases">
        <authorList>
            <person name="Fracassetti M."/>
        </authorList>
    </citation>
    <scope>NUCLEOTIDE SEQUENCE [LARGE SCALE GENOMIC DNA]</scope>
</reference>
<dbReference type="Proteomes" id="UP001497516">
    <property type="component" value="Chromosome 2"/>
</dbReference>
<feature type="region of interest" description="Disordered" evidence="1">
    <location>
        <begin position="57"/>
        <end position="77"/>
    </location>
</feature>
<evidence type="ECO:0000313" key="3">
    <source>
        <dbReference type="Proteomes" id="UP001497516"/>
    </source>
</evidence>
<keyword evidence="3" id="KW-1185">Reference proteome</keyword>
<evidence type="ECO:0000313" key="2">
    <source>
        <dbReference type="EMBL" id="CAL1371011.1"/>
    </source>
</evidence>
<dbReference type="EMBL" id="OZ034815">
    <property type="protein sequence ID" value="CAL1371011.1"/>
    <property type="molecule type" value="Genomic_DNA"/>
</dbReference>
<gene>
    <name evidence="2" type="ORF">LTRI10_LOCUS13098</name>
</gene>
<organism evidence="2 3">
    <name type="scientific">Linum trigynum</name>
    <dbReference type="NCBI Taxonomy" id="586398"/>
    <lineage>
        <taxon>Eukaryota</taxon>
        <taxon>Viridiplantae</taxon>
        <taxon>Streptophyta</taxon>
        <taxon>Embryophyta</taxon>
        <taxon>Tracheophyta</taxon>
        <taxon>Spermatophyta</taxon>
        <taxon>Magnoliopsida</taxon>
        <taxon>eudicotyledons</taxon>
        <taxon>Gunneridae</taxon>
        <taxon>Pentapetalae</taxon>
        <taxon>rosids</taxon>
        <taxon>fabids</taxon>
        <taxon>Malpighiales</taxon>
        <taxon>Linaceae</taxon>
        <taxon>Linum</taxon>
    </lineage>
</organism>
<protein>
    <submittedName>
        <fullName evidence="2">Uncharacterized protein</fullName>
    </submittedName>
</protein>
<evidence type="ECO:0000256" key="1">
    <source>
        <dbReference type="SAM" id="MobiDB-lite"/>
    </source>
</evidence>
<dbReference type="AlphaFoldDB" id="A0AAV2DD16"/>
<sequence>MKLFFRQRLPSTNPFVAAATSPPSSSLQSAAVEIFVVVIVADKFAAARGRFFCVRERRKGKRRGKGERKGENNVAEN</sequence>
<accession>A0AAV2DD16</accession>
<feature type="compositionally biased region" description="Basic residues" evidence="1">
    <location>
        <begin position="57"/>
        <end position="66"/>
    </location>
</feature>